<dbReference type="GO" id="GO:0030288">
    <property type="term" value="C:outer membrane-bounded periplasmic space"/>
    <property type="evidence" value="ECO:0007669"/>
    <property type="project" value="TreeGrafter"/>
</dbReference>
<evidence type="ECO:0000256" key="5">
    <source>
        <dbReference type="SAM" id="Coils"/>
    </source>
</evidence>
<keyword evidence="3" id="KW-0813">Transport</keyword>
<dbReference type="AlphaFoldDB" id="A0A927BRA2"/>
<dbReference type="Pfam" id="PF01497">
    <property type="entry name" value="Peripla_BP_2"/>
    <property type="match status" value="1"/>
</dbReference>
<dbReference type="InterPro" id="IPR002491">
    <property type="entry name" value="ABC_transptr_periplasmic_BD"/>
</dbReference>
<gene>
    <name evidence="7" type="ORF">IDH44_08910</name>
</gene>
<protein>
    <submittedName>
        <fullName evidence="7">ABC transporter substrate-binding protein</fullName>
    </submittedName>
</protein>
<feature type="coiled-coil region" evidence="5">
    <location>
        <begin position="184"/>
        <end position="211"/>
    </location>
</feature>
<evidence type="ECO:0000256" key="1">
    <source>
        <dbReference type="ARBA" id="ARBA00004196"/>
    </source>
</evidence>
<keyword evidence="8" id="KW-1185">Reference proteome</keyword>
<name>A0A927BRA2_9BACL</name>
<dbReference type="PANTHER" id="PTHR30532">
    <property type="entry name" value="IRON III DICITRATE-BINDING PERIPLASMIC PROTEIN"/>
    <property type="match status" value="1"/>
</dbReference>
<keyword evidence="4" id="KW-0732">Signal</keyword>
<dbReference type="PANTHER" id="PTHR30532:SF29">
    <property type="entry name" value="FE(3+) DICITRATE-BINDING PERIPLASMIC PROTEIN"/>
    <property type="match status" value="1"/>
</dbReference>
<dbReference type="Gene3D" id="3.40.50.1980">
    <property type="entry name" value="Nitrogenase molybdenum iron protein domain"/>
    <property type="match status" value="2"/>
</dbReference>
<dbReference type="RefSeq" id="WP_190916802.1">
    <property type="nucleotide sequence ID" value="NZ_JACXIZ010000015.1"/>
</dbReference>
<dbReference type="InterPro" id="IPR051313">
    <property type="entry name" value="Bact_iron-sidero_bind"/>
</dbReference>
<dbReference type="EMBL" id="JACXIZ010000015">
    <property type="protein sequence ID" value="MBD2845308.1"/>
    <property type="molecule type" value="Genomic_DNA"/>
</dbReference>
<evidence type="ECO:0000313" key="7">
    <source>
        <dbReference type="EMBL" id="MBD2845308.1"/>
    </source>
</evidence>
<accession>A0A927BRA2</accession>
<comment type="caution">
    <text evidence="7">The sequence shown here is derived from an EMBL/GenBank/DDBJ whole genome shotgun (WGS) entry which is preliminary data.</text>
</comment>
<evidence type="ECO:0000256" key="4">
    <source>
        <dbReference type="ARBA" id="ARBA00022729"/>
    </source>
</evidence>
<dbReference type="PROSITE" id="PS50983">
    <property type="entry name" value="FE_B12_PBP"/>
    <property type="match status" value="1"/>
</dbReference>
<dbReference type="GO" id="GO:1901678">
    <property type="term" value="P:iron coordination entity transport"/>
    <property type="evidence" value="ECO:0007669"/>
    <property type="project" value="UniProtKB-ARBA"/>
</dbReference>
<reference evidence="7" key="1">
    <citation type="submission" date="2020-09" db="EMBL/GenBank/DDBJ databases">
        <title>A novel bacterium of genus Paenibacillus, isolated from South China Sea.</title>
        <authorList>
            <person name="Huang H."/>
            <person name="Mo K."/>
            <person name="Hu Y."/>
        </authorList>
    </citation>
    <scope>NUCLEOTIDE SEQUENCE</scope>
    <source>
        <strain evidence="7">IB182496</strain>
    </source>
</reference>
<evidence type="ECO:0000256" key="3">
    <source>
        <dbReference type="ARBA" id="ARBA00022448"/>
    </source>
</evidence>
<dbReference type="Proteomes" id="UP000621560">
    <property type="component" value="Unassembled WGS sequence"/>
</dbReference>
<evidence type="ECO:0000259" key="6">
    <source>
        <dbReference type="PROSITE" id="PS50983"/>
    </source>
</evidence>
<proteinExistence type="inferred from homology"/>
<feature type="domain" description="Fe/B12 periplasmic-binding" evidence="6">
    <location>
        <begin position="68"/>
        <end position="331"/>
    </location>
</feature>
<sequence length="331" mass="36600">MTVLLALAITACGGNGEDAQAQDAQPEEVVTDAQHQEASNDSAANGDNGVRTIEHLKGTSEIPASIERIVVLSAAYIDHLLTIGEVPVGVNVEARYGGDYLPYLADQLEGVVTLGSAESPNLEAIVELDPDVILVESRTAENVYEQLEKIAPTIVLGTEWLEYEEDPAFWTRDLMTIASMYGKEELAQAKADELQAKVKTASDTINGLDHKKLAYVRVREKLLQLYARKGHPTNTLLYDELGFEPSSLTPEEQRIDMSLEKVPELDADYIVLEVDPNGQEFLEGMNESFLWREVPAVKDEQTFETDSFWLFKGWGVIGRGEIVDDVLTMIQ</sequence>
<keyword evidence="5" id="KW-0175">Coiled coil</keyword>
<evidence type="ECO:0000313" key="8">
    <source>
        <dbReference type="Proteomes" id="UP000621560"/>
    </source>
</evidence>
<organism evidence="7 8">
    <name type="scientific">Paenibacillus sabuli</name>
    <dbReference type="NCBI Taxonomy" id="2772509"/>
    <lineage>
        <taxon>Bacteria</taxon>
        <taxon>Bacillati</taxon>
        <taxon>Bacillota</taxon>
        <taxon>Bacilli</taxon>
        <taxon>Bacillales</taxon>
        <taxon>Paenibacillaceae</taxon>
        <taxon>Paenibacillus</taxon>
    </lineage>
</organism>
<comment type="similarity">
    <text evidence="2">Belongs to the bacterial solute-binding protein 8 family.</text>
</comment>
<evidence type="ECO:0000256" key="2">
    <source>
        <dbReference type="ARBA" id="ARBA00008814"/>
    </source>
</evidence>
<comment type="subcellular location">
    <subcellularLocation>
        <location evidence="1">Cell envelope</location>
    </subcellularLocation>
</comment>
<dbReference type="SUPFAM" id="SSF53807">
    <property type="entry name" value="Helical backbone' metal receptor"/>
    <property type="match status" value="1"/>
</dbReference>